<keyword evidence="7" id="KW-0067">ATP-binding</keyword>
<evidence type="ECO:0000256" key="10">
    <source>
        <dbReference type="SAM" id="Phobius"/>
    </source>
</evidence>
<feature type="transmembrane region" description="Helical" evidence="10">
    <location>
        <begin position="123"/>
        <end position="143"/>
    </location>
</feature>
<dbReference type="GO" id="GO:0016020">
    <property type="term" value="C:membrane"/>
    <property type="evidence" value="ECO:0007669"/>
    <property type="project" value="InterPro"/>
</dbReference>
<reference evidence="12 13" key="1">
    <citation type="submission" date="2018-11" db="EMBL/GenBank/DDBJ databases">
        <title>Complete genome sequencing of the Actinobacteria Serinibacter sp. K3-2.</title>
        <authorList>
            <person name="Rakitin A.L."/>
            <person name="Beletsky A.V."/>
            <person name="Mardanov A.V."/>
            <person name="Ravin N.V."/>
            <person name="Gromova A.S."/>
            <person name="Filippova S.N."/>
            <person name="Gal'Chenko V.F."/>
        </authorList>
    </citation>
    <scope>NUCLEOTIDE SEQUENCE [LARGE SCALE GENOMIC DNA]</scope>
    <source>
        <strain evidence="12 13">K3-2</strain>
    </source>
</reference>
<dbReference type="Pfam" id="PF23539">
    <property type="entry name" value="DUF7134"/>
    <property type="match status" value="1"/>
</dbReference>
<dbReference type="GO" id="GO:0046983">
    <property type="term" value="F:protein dimerization activity"/>
    <property type="evidence" value="ECO:0007669"/>
    <property type="project" value="InterPro"/>
</dbReference>
<dbReference type="SUPFAM" id="SSF55874">
    <property type="entry name" value="ATPase domain of HSP90 chaperone/DNA topoisomerase II/histidine kinase"/>
    <property type="match status" value="1"/>
</dbReference>
<evidence type="ECO:0000256" key="6">
    <source>
        <dbReference type="ARBA" id="ARBA00022777"/>
    </source>
</evidence>
<protein>
    <recommendedName>
        <fullName evidence="2">histidine kinase</fullName>
        <ecNumber evidence="2">2.7.13.3</ecNumber>
    </recommendedName>
</protein>
<dbReference type="Pfam" id="PF07730">
    <property type="entry name" value="HisKA_3"/>
    <property type="match status" value="1"/>
</dbReference>
<dbReference type="GO" id="GO:0000155">
    <property type="term" value="F:phosphorelay sensor kinase activity"/>
    <property type="evidence" value="ECO:0007669"/>
    <property type="project" value="InterPro"/>
</dbReference>
<dbReference type="OrthoDB" id="227596at2"/>
<dbReference type="Pfam" id="PF02518">
    <property type="entry name" value="HATPase_c"/>
    <property type="match status" value="1"/>
</dbReference>
<dbReference type="PANTHER" id="PTHR24421:SF10">
    <property type="entry name" value="NITRATE_NITRITE SENSOR PROTEIN NARQ"/>
    <property type="match status" value="1"/>
</dbReference>
<evidence type="ECO:0000313" key="13">
    <source>
        <dbReference type="Proteomes" id="UP000297318"/>
    </source>
</evidence>
<dbReference type="RefSeq" id="WP_135848481.1">
    <property type="nucleotide sequence ID" value="NZ_RHPJ01000001.1"/>
</dbReference>
<dbReference type="PANTHER" id="PTHR24421">
    <property type="entry name" value="NITRATE/NITRITE SENSOR PROTEIN NARX-RELATED"/>
    <property type="match status" value="1"/>
</dbReference>
<evidence type="ECO:0000256" key="1">
    <source>
        <dbReference type="ARBA" id="ARBA00000085"/>
    </source>
</evidence>
<comment type="caution">
    <text evidence="12">The sequence shown here is derived from an EMBL/GenBank/DDBJ whole genome shotgun (WGS) entry which is preliminary data.</text>
</comment>
<dbReference type="InterPro" id="IPR055558">
    <property type="entry name" value="DUF7134"/>
</dbReference>
<accession>A0A4Z1E5V4</accession>
<dbReference type="Proteomes" id="UP000297318">
    <property type="component" value="Unassembled WGS sequence"/>
</dbReference>
<keyword evidence="4" id="KW-0808">Transferase</keyword>
<feature type="transmembrane region" description="Helical" evidence="10">
    <location>
        <begin position="78"/>
        <end position="111"/>
    </location>
</feature>
<dbReference type="InterPro" id="IPR011712">
    <property type="entry name" value="Sig_transdc_His_kin_sub3_dim/P"/>
</dbReference>
<evidence type="ECO:0000256" key="5">
    <source>
        <dbReference type="ARBA" id="ARBA00022741"/>
    </source>
</evidence>
<keyword evidence="3" id="KW-0597">Phosphoprotein</keyword>
<gene>
    <name evidence="12" type="ORF">SERN_0440</name>
</gene>
<evidence type="ECO:0000259" key="11">
    <source>
        <dbReference type="PROSITE" id="PS50109"/>
    </source>
</evidence>
<dbReference type="PROSITE" id="PS50109">
    <property type="entry name" value="HIS_KIN"/>
    <property type="match status" value="1"/>
</dbReference>
<dbReference type="AlphaFoldDB" id="A0A4Z1E5V4"/>
<dbReference type="CDD" id="cd16917">
    <property type="entry name" value="HATPase_UhpB-NarQ-NarX-like"/>
    <property type="match status" value="1"/>
</dbReference>
<sequence>MTNDPELLTWRRPGPTPGERRADAGIAVGLLALAIGSLVLGRAFGMYGEAGGAAPLPLAVGVLAAVTLPLAWRRRYPSVVAVVAAVAFVAVGEIPVAEATVSNIALFMAIYTIGAWEPDRRRATVVRLTIVAVMFVWLLTSFFRASTADLGLEDAAGFGAMTPVAALMLQQTMVNVLYFAGAYWFGNHAWNAARQRAVGEARTQELQRERARLSQQAITIERLRIARELHDAVAHHVSLMGVQAAAARALLAHDTRAAETQIEALEDSSRGAVAELYNLLGTLRDDEAVDPDSAPGIDDLDDLVAESRTAGLAIDVQRIGEPQPLPPLVSLNLYRITQESLTNVLKHAGTGATVSVRLRHHDGSVELEVADDGAGRPTRATGAGLGLLGMHERVKALAGTLVAQPRLAGGFLVRATVPLPAATTPPPAATPTSVPTLESTR</sequence>
<dbReference type="InterPro" id="IPR005467">
    <property type="entry name" value="His_kinase_dom"/>
</dbReference>
<feature type="region of interest" description="Disordered" evidence="9">
    <location>
        <begin position="419"/>
        <end position="441"/>
    </location>
</feature>
<feature type="transmembrane region" description="Helical" evidence="10">
    <location>
        <begin position="24"/>
        <end position="41"/>
    </location>
</feature>
<dbReference type="Gene3D" id="1.20.5.1930">
    <property type="match status" value="1"/>
</dbReference>
<feature type="transmembrane region" description="Helical" evidence="10">
    <location>
        <begin position="53"/>
        <end position="72"/>
    </location>
</feature>
<comment type="catalytic activity">
    <reaction evidence="1">
        <text>ATP + protein L-histidine = ADP + protein N-phospho-L-histidine.</text>
        <dbReference type="EC" id="2.7.13.3"/>
    </reaction>
</comment>
<keyword evidence="10" id="KW-0812">Transmembrane</keyword>
<evidence type="ECO:0000256" key="3">
    <source>
        <dbReference type="ARBA" id="ARBA00022553"/>
    </source>
</evidence>
<dbReference type="InterPro" id="IPR050482">
    <property type="entry name" value="Sensor_HK_TwoCompSys"/>
</dbReference>
<keyword evidence="10" id="KW-1133">Transmembrane helix</keyword>
<evidence type="ECO:0000256" key="2">
    <source>
        <dbReference type="ARBA" id="ARBA00012438"/>
    </source>
</evidence>
<evidence type="ECO:0000256" key="9">
    <source>
        <dbReference type="SAM" id="MobiDB-lite"/>
    </source>
</evidence>
<dbReference type="EC" id="2.7.13.3" evidence="2"/>
<dbReference type="InterPro" id="IPR003594">
    <property type="entry name" value="HATPase_dom"/>
</dbReference>
<feature type="domain" description="Histidine kinase" evidence="11">
    <location>
        <begin position="333"/>
        <end position="421"/>
    </location>
</feature>
<proteinExistence type="predicted"/>
<dbReference type="SMART" id="SM00387">
    <property type="entry name" value="HATPase_c"/>
    <property type="match status" value="1"/>
</dbReference>
<dbReference type="EMBL" id="RHPJ01000001">
    <property type="protein sequence ID" value="TGO06248.1"/>
    <property type="molecule type" value="Genomic_DNA"/>
</dbReference>
<keyword evidence="8" id="KW-0902">Two-component regulatory system</keyword>
<evidence type="ECO:0000256" key="8">
    <source>
        <dbReference type="ARBA" id="ARBA00023012"/>
    </source>
</evidence>
<keyword evidence="5" id="KW-0547">Nucleotide-binding</keyword>
<feature type="transmembrane region" description="Helical" evidence="10">
    <location>
        <begin position="163"/>
        <end position="186"/>
    </location>
</feature>
<keyword evidence="6 12" id="KW-0418">Kinase</keyword>
<keyword evidence="13" id="KW-1185">Reference proteome</keyword>
<dbReference type="Gene3D" id="3.30.565.10">
    <property type="entry name" value="Histidine kinase-like ATPase, C-terminal domain"/>
    <property type="match status" value="1"/>
</dbReference>
<evidence type="ECO:0000313" key="12">
    <source>
        <dbReference type="EMBL" id="TGO06248.1"/>
    </source>
</evidence>
<organism evidence="12 13">
    <name type="scientific">Serinibacter arcticus</name>
    <dbReference type="NCBI Taxonomy" id="1655435"/>
    <lineage>
        <taxon>Bacteria</taxon>
        <taxon>Bacillati</taxon>
        <taxon>Actinomycetota</taxon>
        <taxon>Actinomycetes</taxon>
        <taxon>Micrococcales</taxon>
        <taxon>Beutenbergiaceae</taxon>
        <taxon>Serinibacter</taxon>
    </lineage>
</organism>
<evidence type="ECO:0000256" key="4">
    <source>
        <dbReference type="ARBA" id="ARBA00022679"/>
    </source>
</evidence>
<evidence type="ECO:0000256" key="7">
    <source>
        <dbReference type="ARBA" id="ARBA00022840"/>
    </source>
</evidence>
<dbReference type="InterPro" id="IPR036890">
    <property type="entry name" value="HATPase_C_sf"/>
</dbReference>
<keyword evidence="10" id="KW-0472">Membrane</keyword>
<feature type="compositionally biased region" description="Low complexity" evidence="9">
    <location>
        <begin position="430"/>
        <end position="441"/>
    </location>
</feature>
<dbReference type="GO" id="GO:0005524">
    <property type="term" value="F:ATP binding"/>
    <property type="evidence" value="ECO:0007669"/>
    <property type="project" value="UniProtKB-KW"/>
</dbReference>
<name>A0A4Z1E5V4_9MICO</name>